<dbReference type="Proteomes" id="UP000291832">
    <property type="component" value="Unassembled WGS sequence"/>
</dbReference>
<dbReference type="Pfam" id="PF01551">
    <property type="entry name" value="Peptidase_M23"/>
    <property type="match status" value="1"/>
</dbReference>
<dbReference type="InterPro" id="IPR050570">
    <property type="entry name" value="Cell_wall_metabolism_enzyme"/>
</dbReference>
<dbReference type="CDD" id="cd12797">
    <property type="entry name" value="M23_peptidase"/>
    <property type="match status" value="1"/>
</dbReference>
<dbReference type="PANTHER" id="PTHR21666:SF270">
    <property type="entry name" value="MUREIN HYDROLASE ACTIVATOR ENVC"/>
    <property type="match status" value="1"/>
</dbReference>
<reference evidence="3 4" key="1">
    <citation type="journal article" date="2015" name="Stand. Genomic Sci.">
        <title>Genomic Encyclopedia of Bacterial and Archaeal Type Strains, Phase III: the genomes of soil and plant-associated and newly described type strains.</title>
        <authorList>
            <person name="Whitman W.B."/>
            <person name="Woyke T."/>
            <person name="Klenk H.P."/>
            <person name="Zhou Y."/>
            <person name="Lilburn T.G."/>
            <person name="Beck B.J."/>
            <person name="De Vos P."/>
            <person name="Vandamme P."/>
            <person name="Eisen J.A."/>
            <person name="Garrity G."/>
            <person name="Hugenholtz P."/>
            <person name="Kyrpides N.C."/>
        </authorList>
    </citation>
    <scope>NUCLEOTIDE SEQUENCE [LARGE SCALE GENOMIC DNA]</scope>
    <source>
        <strain evidence="3 4">RF6</strain>
    </source>
</reference>
<evidence type="ECO:0000313" key="3">
    <source>
        <dbReference type="EMBL" id="RZT66360.1"/>
    </source>
</evidence>
<dbReference type="InterPro" id="IPR011055">
    <property type="entry name" value="Dup_hybrid_motif"/>
</dbReference>
<dbReference type="OrthoDB" id="4989514at2"/>
<organism evidence="3 4">
    <name type="scientific">Leucobacter luti</name>
    <dbReference type="NCBI Taxonomy" id="340320"/>
    <lineage>
        <taxon>Bacteria</taxon>
        <taxon>Bacillati</taxon>
        <taxon>Actinomycetota</taxon>
        <taxon>Actinomycetes</taxon>
        <taxon>Micrococcales</taxon>
        <taxon>Microbacteriaceae</taxon>
        <taxon>Leucobacter</taxon>
    </lineage>
</organism>
<evidence type="ECO:0000313" key="4">
    <source>
        <dbReference type="Proteomes" id="UP000291832"/>
    </source>
</evidence>
<comment type="caution">
    <text evidence="3">The sequence shown here is derived from an EMBL/GenBank/DDBJ whole genome shotgun (WGS) entry which is preliminary data.</text>
</comment>
<dbReference type="InterPro" id="IPR016047">
    <property type="entry name" value="M23ase_b-sheet_dom"/>
</dbReference>
<feature type="domain" description="M23ase beta-sheet core" evidence="2">
    <location>
        <begin position="135"/>
        <end position="242"/>
    </location>
</feature>
<evidence type="ECO:0000256" key="1">
    <source>
        <dbReference type="SAM" id="SignalP"/>
    </source>
</evidence>
<dbReference type="PANTHER" id="PTHR21666">
    <property type="entry name" value="PEPTIDASE-RELATED"/>
    <property type="match status" value="1"/>
</dbReference>
<keyword evidence="1" id="KW-0732">Signal</keyword>
<keyword evidence="4" id="KW-1185">Reference proteome</keyword>
<feature type="signal peptide" evidence="1">
    <location>
        <begin position="1"/>
        <end position="24"/>
    </location>
</feature>
<dbReference type="Gene3D" id="2.70.70.10">
    <property type="entry name" value="Glucose Permease (Domain IIA)"/>
    <property type="match status" value="1"/>
</dbReference>
<name>A0A4Q7U0T6_9MICO</name>
<feature type="chain" id="PRO_5020422409" evidence="1">
    <location>
        <begin position="25"/>
        <end position="260"/>
    </location>
</feature>
<dbReference type="EMBL" id="SHKI01000004">
    <property type="protein sequence ID" value="RZT66360.1"/>
    <property type="molecule type" value="Genomic_DNA"/>
</dbReference>
<accession>A0A4Q7U0T6</accession>
<dbReference type="AlphaFoldDB" id="A0A4Q7U0T6"/>
<dbReference type="GO" id="GO:0004222">
    <property type="term" value="F:metalloendopeptidase activity"/>
    <property type="evidence" value="ECO:0007669"/>
    <property type="project" value="TreeGrafter"/>
</dbReference>
<protein>
    <submittedName>
        <fullName evidence="3">Peptidase M23-like protein</fullName>
    </submittedName>
</protein>
<dbReference type="RefSeq" id="WP_130453952.1">
    <property type="nucleotide sequence ID" value="NZ_QYAG01000001.1"/>
</dbReference>
<evidence type="ECO:0000259" key="2">
    <source>
        <dbReference type="Pfam" id="PF01551"/>
    </source>
</evidence>
<proteinExistence type="predicted"/>
<sequence length="260" mass="25386">MSAPAALACAAAAVVIGLPVVAAAAQLEARHTAAAAADAAALAAADAAAGWIDAEPCAVAGEVATAHGGTLVSCAVDASSGAARLRVASAAPIRAEGRARAGPEPLPAPGAGAATGWVWPAATRTVSQEFHDGLAIDLDVPSGSALASPNAGVVVFAGPDGGGIPAPCQANPGWWRGPNVSVVIRHLVDGVAIYSSHNHVAPGSPESLGVRVGTPVAAGQQVARAGMSGCTSGPHTHFTMSSTPTNAFPDLNPFDYLGQP</sequence>
<dbReference type="SUPFAM" id="SSF51261">
    <property type="entry name" value="Duplicated hybrid motif"/>
    <property type="match status" value="1"/>
</dbReference>
<gene>
    <name evidence="3" type="ORF">EV139_1796</name>
</gene>